<keyword evidence="1" id="KW-0677">Repeat</keyword>
<evidence type="ECO:0000313" key="5">
    <source>
        <dbReference type="EMBL" id="MBO2012402.1"/>
    </source>
</evidence>
<dbReference type="SUPFAM" id="SSF49854">
    <property type="entry name" value="Spermadhesin, CUB domain"/>
    <property type="match status" value="2"/>
</dbReference>
<dbReference type="CDD" id="cd00041">
    <property type="entry name" value="CUB"/>
    <property type="match status" value="2"/>
</dbReference>
<dbReference type="EMBL" id="JAGETZ010000017">
    <property type="protein sequence ID" value="MBO2012402.1"/>
    <property type="molecule type" value="Genomic_DNA"/>
</dbReference>
<dbReference type="PROSITE" id="PS01180">
    <property type="entry name" value="CUB"/>
    <property type="match status" value="2"/>
</dbReference>
<evidence type="ECO:0000313" key="6">
    <source>
        <dbReference type="Proteomes" id="UP000664369"/>
    </source>
</evidence>
<dbReference type="Pfam" id="PF00431">
    <property type="entry name" value="CUB"/>
    <property type="match status" value="2"/>
</dbReference>
<dbReference type="RefSeq" id="WP_208178142.1">
    <property type="nucleotide sequence ID" value="NZ_JAGETZ010000017.1"/>
</dbReference>
<evidence type="ECO:0000256" key="1">
    <source>
        <dbReference type="ARBA" id="ARBA00022737"/>
    </source>
</evidence>
<proteinExistence type="predicted"/>
<dbReference type="SMART" id="SM00042">
    <property type="entry name" value="CUB"/>
    <property type="match status" value="2"/>
</dbReference>
<reference evidence="5 6" key="1">
    <citation type="submission" date="2021-03" db="EMBL/GenBank/DDBJ databases">
        <authorList>
            <person name="Kim M.K."/>
        </authorList>
    </citation>
    <scope>NUCLEOTIDE SEQUENCE [LARGE SCALE GENOMIC DNA]</scope>
    <source>
        <strain evidence="5 6">BT442</strain>
    </source>
</reference>
<dbReference type="InterPro" id="IPR013783">
    <property type="entry name" value="Ig-like_fold"/>
</dbReference>
<dbReference type="InterPro" id="IPR026444">
    <property type="entry name" value="Secre_tail"/>
</dbReference>
<accession>A0ABS3QMB1</accession>
<dbReference type="InterPro" id="IPR035914">
    <property type="entry name" value="Sperma_CUB_dom_sf"/>
</dbReference>
<organism evidence="5 6">
    <name type="scientific">Hymenobacter negativus</name>
    <dbReference type="NCBI Taxonomy" id="2795026"/>
    <lineage>
        <taxon>Bacteria</taxon>
        <taxon>Pseudomonadati</taxon>
        <taxon>Bacteroidota</taxon>
        <taxon>Cytophagia</taxon>
        <taxon>Cytophagales</taxon>
        <taxon>Hymenobacteraceae</taxon>
        <taxon>Hymenobacter</taxon>
    </lineage>
</organism>
<keyword evidence="2" id="KW-1015">Disulfide bond</keyword>
<feature type="domain" description="CUB" evidence="4">
    <location>
        <begin position="1016"/>
        <end position="1119"/>
    </location>
</feature>
<gene>
    <name evidence="5" type="ORF">J4E00_25295</name>
</gene>
<evidence type="ECO:0000256" key="3">
    <source>
        <dbReference type="SAM" id="SignalP"/>
    </source>
</evidence>
<keyword evidence="6" id="KW-1185">Reference proteome</keyword>
<dbReference type="Proteomes" id="UP000664369">
    <property type="component" value="Unassembled WGS sequence"/>
</dbReference>
<protein>
    <submittedName>
        <fullName evidence="5">T9SS type A sorting domain-containing protein</fullName>
    </submittedName>
</protein>
<dbReference type="Gene3D" id="2.60.120.290">
    <property type="entry name" value="Spermadhesin, CUB domain"/>
    <property type="match status" value="2"/>
</dbReference>
<feature type="chain" id="PRO_5045683400" evidence="3">
    <location>
        <begin position="33"/>
        <end position="1337"/>
    </location>
</feature>
<sequence>MKHYYPAASRLLTGLWRLLLLAGIASPVAVHAQSYSLPLSGSNTITTCAGTLYDDGGANGSYSTYASGATTILPATAGNKVRLQFTTFAVETYYDRVSIYDGTSTSAPLIGTYDSSTPPTTVYGTTASGALTVQLTSDGVGQFNGFAATIGCVTTVPPQAQADLTVQSAYLSPLSVVAGGSTSASCYIYNLSGATASSSSVGFYLSTDAVLDATDQLLGSAIGYALPVSQSSSRYANLTVPVGTAAGNYYVLFVADYQNQVSESNENNNVATVNLTVTPPSIDLTIQQATVTPQNIAPGTPLSMSCYIDNQGNAMANSSSVGFYFSTDATLDAADQLLTSQYGAALYPNYTQSRYGTAAVPTGTAPGTYYILFVADYQNQVGETNETNNVSAVSFTVSPPGVDLVIQQEYLYPSSTVAGNSVQATCTIFNQGNMLANSSTVGFYLSTNQTFDAADVLLNTSTGSSLSANLGSYRSVYPVIPVGTAAGNYYVLFVADPANAVTETSETNNVRSVALTVLAATIDLTIQTPYLTPTVTAPGGTTAASCYLYNQGNALANTATVGYYLSTNQTLDASDVLLGNTTGSLYGGGYASRYTTLTIPTGTAVGNYYILFVADHLNQVTETVETNNIATASLQVVAPGIDLMPSQAYVTPYSSAPGNTVAASSYMQNLGNSTAPSSTLGYYLSTNQTLDASDVLLLTSPGGTLAANQYISRYDNVPIPVGTAPGSYYMLFVADPANAVTETNENNNVVSTALVLVAPGVDLTITQPYLTPTSVAPGSTLSTYCYIQNLGNSTAASSTIGYYLSTNQTLDASDVLLRTTVGSSLGAGQYTYRSDSPLVPTSTAPGNYYVLFVADPSSVVTETNESNNVASAPLLVIAPGIDLQIQQPYLSTTTVTPGFTLSGNCYIQNAGNTTAASSNVGFYLSTNQTLDASDVLLSTASGFSLPASQTSYRLGNLLIPTGTTAGNYYVLFVADPTNAVAETNENNNVSALPLTVLGPFTGTIVPYTGSSTITTCSATIYDNGGYNAYSTYSSGSLTILPATTGAMVQLTFNSFSTTSGYDYVRIYDGTSTNAPLLGSYTGNQIPLPLTATNTAGALTVQFTSTYYTAAGFDATVNCVAAPLSDLLLTQIGASPSSVPAGGSLSLSATIANQGGGPAASSAVGYYLSTNQTLDASDRLLGTSSGTALGVNLDANRQLVAPVPANVTPGPYYVLFVADPANVVSETNENNNIASLAVTVTQGLASRDQTAGYTVAVVPNPVAGGNALRVQLSGAGTTNAAVVELYNALGQRVLTQNMQLSAGRANQAELSTQGLATGVYTLRLTGKDMSVTRRVVID</sequence>
<feature type="signal peptide" evidence="3">
    <location>
        <begin position="1"/>
        <end position="32"/>
    </location>
</feature>
<dbReference type="PANTHER" id="PTHR24251">
    <property type="entry name" value="OVOCHYMASE-RELATED"/>
    <property type="match status" value="1"/>
</dbReference>
<dbReference type="InterPro" id="IPR000859">
    <property type="entry name" value="CUB_dom"/>
</dbReference>
<dbReference type="InterPro" id="IPR011635">
    <property type="entry name" value="CARDB"/>
</dbReference>
<dbReference type="Pfam" id="PF18962">
    <property type="entry name" value="Por_Secre_tail"/>
    <property type="match status" value="1"/>
</dbReference>
<dbReference type="Pfam" id="PF07705">
    <property type="entry name" value="CARDB"/>
    <property type="match status" value="8"/>
</dbReference>
<feature type="domain" description="CUB" evidence="4">
    <location>
        <begin position="48"/>
        <end position="153"/>
    </location>
</feature>
<dbReference type="Gene3D" id="2.60.40.10">
    <property type="entry name" value="Immunoglobulins"/>
    <property type="match status" value="8"/>
</dbReference>
<evidence type="ECO:0000259" key="4">
    <source>
        <dbReference type="PROSITE" id="PS01180"/>
    </source>
</evidence>
<keyword evidence="3" id="KW-0732">Signal</keyword>
<dbReference type="NCBIfam" id="TIGR04183">
    <property type="entry name" value="Por_Secre_tail"/>
    <property type="match status" value="1"/>
</dbReference>
<comment type="caution">
    <text evidence="5">The sequence shown here is derived from an EMBL/GenBank/DDBJ whole genome shotgun (WGS) entry which is preliminary data.</text>
</comment>
<evidence type="ECO:0000256" key="2">
    <source>
        <dbReference type="ARBA" id="ARBA00023157"/>
    </source>
</evidence>
<name>A0ABS3QMB1_9BACT</name>